<dbReference type="AlphaFoldDB" id="A0A2W5PBU7"/>
<evidence type="ECO:0000256" key="1">
    <source>
        <dbReference type="SAM" id="Phobius"/>
    </source>
</evidence>
<sequence length="91" mass="9620">MIAAWSAALTLVAGALCLYGAAPHQALIAGPVPRRMLRGAGGVLLAVALLLLLTLQGPATAVFTWVTGAMLVWSVAPVAIRWWRFRAQAER</sequence>
<dbReference type="Proteomes" id="UP000249229">
    <property type="component" value="Unassembled WGS sequence"/>
</dbReference>
<keyword evidence="1" id="KW-0472">Membrane</keyword>
<proteinExistence type="predicted"/>
<reference evidence="2 3" key="1">
    <citation type="submission" date="2017-08" db="EMBL/GenBank/DDBJ databases">
        <title>Infants hospitalized years apart are colonized by the same room-sourced microbial strains.</title>
        <authorList>
            <person name="Brooks B."/>
            <person name="Olm M.R."/>
            <person name="Firek B.A."/>
            <person name="Baker R."/>
            <person name="Thomas B.C."/>
            <person name="Morowitz M.J."/>
            <person name="Banfield J.F."/>
        </authorList>
    </citation>
    <scope>NUCLEOTIDE SEQUENCE [LARGE SCALE GENOMIC DNA]</scope>
    <source>
        <strain evidence="2">S2_005_001_R1_22</strain>
    </source>
</reference>
<feature type="transmembrane region" description="Helical" evidence="1">
    <location>
        <begin position="36"/>
        <end position="55"/>
    </location>
</feature>
<keyword evidence="1" id="KW-0812">Transmembrane</keyword>
<evidence type="ECO:0000313" key="3">
    <source>
        <dbReference type="Proteomes" id="UP000249229"/>
    </source>
</evidence>
<accession>A0A2W5PBU7</accession>
<feature type="transmembrane region" description="Helical" evidence="1">
    <location>
        <begin position="62"/>
        <end position="83"/>
    </location>
</feature>
<organism evidence="2 3">
    <name type="scientific">Sphingomonas taxi</name>
    <dbReference type="NCBI Taxonomy" id="1549858"/>
    <lineage>
        <taxon>Bacteria</taxon>
        <taxon>Pseudomonadati</taxon>
        <taxon>Pseudomonadota</taxon>
        <taxon>Alphaproteobacteria</taxon>
        <taxon>Sphingomonadales</taxon>
        <taxon>Sphingomonadaceae</taxon>
        <taxon>Sphingomonas</taxon>
    </lineage>
</organism>
<dbReference type="EMBL" id="QFQI01000001">
    <property type="protein sequence ID" value="PZQ63066.1"/>
    <property type="molecule type" value="Genomic_DNA"/>
</dbReference>
<comment type="caution">
    <text evidence="2">The sequence shown here is derived from an EMBL/GenBank/DDBJ whole genome shotgun (WGS) entry which is preliminary data.</text>
</comment>
<name>A0A2W5PBU7_9SPHN</name>
<gene>
    <name evidence="2" type="ORF">DI544_02505</name>
</gene>
<keyword evidence="1" id="KW-1133">Transmembrane helix</keyword>
<protein>
    <recommendedName>
        <fullName evidence="4">DUF3325 domain-containing protein</fullName>
    </recommendedName>
</protein>
<evidence type="ECO:0000313" key="2">
    <source>
        <dbReference type="EMBL" id="PZQ63066.1"/>
    </source>
</evidence>
<evidence type="ECO:0008006" key="4">
    <source>
        <dbReference type="Google" id="ProtNLM"/>
    </source>
</evidence>